<dbReference type="Gene3D" id="4.10.240.10">
    <property type="entry name" value="Zn(2)-C6 fungal-type DNA-binding domain"/>
    <property type="match status" value="1"/>
</dbReference>
<evidence type="ECO:0000256" key="2">
    <source>
        <dbReference type="ARBA" id="ARBA00023242"/>
    </source>
</evidence>
<dbReference type="SMART" id="SM00066">
    <property type="entry name" value="GAL4"/>
    <property type="match status" value="1"/>
</dbReference>
<dbReference type="CDD" id="cd00067">
    <property type="entry name" value="GAL4"/>
    <property type="match status" value="1"/>
</dbReference>
<feature type="region of interest" description="Disordered" evidence="3">
    <location>
        <begin position="702"/>
        <end position="803"/>
    </location>
</feature>
<feature type="compositionally biased region" description="Low complexity" evidence="3">
    <location>
        <begin position="822"/>
        <end position="835"/>
    </location>
</feature>
<dbReference type="CDD" id="cd12148">
    <property type="entry name" value="fungal_TF_MHR"/>
    <property type="match status" value="1"/>
</dbReference>
<name>A0A165DTQ5_9BASI</name>
<dbReference type="GO" id="GO:0006351">
    <property type="term" value="P:DNA-templated transcription"/>
    <property type="evidence" value="ECO:0007669"/>
    <property type="project" value="InterPro"/>
</dbReference>
<feature type="domain" description="Zn(2)-C6 fungal-type" evidence="5">
    <location>
        <begin position="35"/>
        <end position="68"/>
    </location>
</feature>
<dbReference type="STRING" id="1353952.A0A165DTQ5"/>
<dbReference type="Pfam" id="PF00172">
    <property type="entry name" value="Zn_clus"/>
    <property type="match status" value="1"/>
</dbReference>
<dbReference type="EMBL" id="KV424035">
    <property type="protein sequence ID" value="KZT53528.1"/>
    <property type="molecule type" value="Genomic_DNA"/>
</dbReference>
<dbReference type="InterPro" id="IPR001138">
    <property type="entry name" value="Zn2Cys6_DnaBD"/>
</dbReference>
<dbReference type="AlphaFoldDB" id="A0A165DTQ5"/>
<dbReference type="OrthoDB" id="4456959at2759"/>
<evidence type="ECO:0000256" key="1">
    <source>
        <dbReference type="ARBA" id="ARBA00022723"/>
    </source>
</evidence>
<feature type="compositionally biased region" description="Low complexity" evidence="3">
    <location>
        <begin position="909"/>
        <end position="918"/>
    </location>
</feature>
<feature type="region of interest" description="Disordered" evidence="3">
    <location>
        <begin position="822"/>
        <end position="860"/>
    </location>
</feature>
<dbReference type="InterPro" id="IPR007219">
    <property type="entry name" value="XnlR_reg_dom"/>
</dbReference>
<feature type="region of interest" description="Disordered" evidence="3">
    <location>
        <begin position="884"/>
        <end position="936"/>
    </location>
</feature>
<evidence type="ECO:0000313" key="7">
    <source>
        <dbReference type="Proteomes" id="UP000076842"/>
    </source>
</evidence>
<feature type="transmembrane region" description="Helical" evidence="4">
    <location>
        <begin position="626"/>
        <end position="647"/>
    </location>
</feature>
<evidence type="ECO:0000256" key="3">
    <source>
        <dbReference type="SAM" id="MobiDB-lite"/>
    </source>
</evidence>
<dbReference type="PROSITE" id="PS00463">
    <property type="entry name" value="ZN2_CY6_FUNGAL_1"/>
    <property type="match status" value="1"/>
</dbReference>
<accession>A0A165DTQ5</accession>
<dbReference type="InParanoid" id="A0A165DTQ5"/>
<dbReference type="GO" id="GO:0003677">
    <property type="term" value="F:DNA binding"/>
    <property type="evidence" value="ECO:0007669"/>
    <property type="project" value="InterPro"/>
</dbReference>
<evidence type="ECO:0000313" key="6">
    <source>
        <dbReference type="EMBL" id="KZT53528.1"/>
    </source>
</evidence>
<reference evidence="6 7" key="1">
    <citation type="journal article" date="2016" name="Mol. Biol. Evol.">
        <title>Comparative Genomics of Early-Diverging Mushroom-Forming Fungi Provides Insights into the Origins of Lignocellulose Decay Capabilities.</title>
        <authorList>
            <person name="Nagy L.G."/>
            <person name="Riley R."/>
            <person name="Tritt A."/>
            <person name="Adam C."/>
            <person name="Daum C."/>
            <person name="Floudas D."/>
            <person name="Sun H."/>
            <person name="Yadav J.S."/>
            <person name="Pangilinan J."/>
            <person name="Larsson K.H."/>
            <person name="Matsuura K."/>
            <person name="Barry K."/>
            <person name="Labutti K."/>
            <person name="Kuo R."/>
            <person name="Ohm R.A."/>
            <person name="Bhattacharya S.S."/>
            <person name="Shirouzu T."/>
            <person name="Yoshinaga Y."/>
            <person name="Martin F.M."/>
            <person name="Grigoriev I.V."/>
            <person name="Hibbett D.S."/>
        </authorList>
    </citation>
    <scope>NUCLEOTIDE SEQUENCE [LARGE SCALE GENOMIC DNA]</scope>
    <source>
        <strain evidence="6 7">HHB12733</strain>
    </source>
</reference>
<protein>
    <recommendedName>
        <fullName evidence="5">Zn(2)-C6 fungal-type domain-containing protein</fullName>
    </recommendedName>
</protein>
<dbReference type="GO" id="GO:0000981">
    <property type="term" value="F:DNA-binding transcription factor activity, RNA polymerase II-specific"/>
    <property type="evidence" value="ECO:0007669"/>
    <property type="project" value="InterPro"/>
</dbReference>
<dbReference type="GO" id="GO:0008270">
    <property type="term" value="F:zinc ion binding"/>
    <property type="evidence" value="ECO:0007669"/>
    <property type="project" value="InterPro"/>
</dbReference>
<keyword evidence="1" id="KW-0479">Metal-binding</keyword>
<dbReference type="PROSITE" id="PS50048">
    <property type="entry name" value="ZN2_CY6_FUNGAL_2"/>
    <property type="match status" value="1"/>
</dbReference>
<organism evidence="6 7">
    <name type="scientific">Calocera cornea HHB12733</name>
    <dbReference type="NCBI Taxonomy" id="1353952"/>
    <lineage>
        <taxon>Eukaryota</taxon>
        <taxon>Fungi</taxon>
        <taxon>Dikarya</taxon>
        <taxon>Basidiomycota</taxon>
        <taxon>Agaricomycotina</taxon>
        <taxon>Dacrymycetes</taxon>
        <taxon>Dacrymycetales</taxon>
        <taxon>Dacrymycetaceae</taxon>
        <taxon>Calocera</taxon>
    </lineage>
</organism>
<feature type="region of interest" description="Disordered" evidence="3">
    <location>
        <begin position="982"/>
        <end position="1003"/>
    </location>
</feature>
<gene>
    <name evidence="6" type="ORF">CALCODRAFT_50026</name>
</gene>
<keyword evidence="4" id="KW-1133">Transmembrane helix</keyword>
<dbReference type="SUPFAM" id="SSF57701">
    <property type="entry name" value="Zn2/Cys6 DNA-binding domain"/>
    <property type="match status" value="1"/>
</dbReference>
<dbReference type="PANTHER" id="PTHR46910:SF38">
    <property type="entry name" value="ZN(2)-C6 FUNGAL-TYPE DOMAIN-CONTAINING PROTEIN"/>
    <property type="match status" value="1"/>
</dbReference>
<evidence type="ECO:0000256" key="4">
    <source>
        <dbReference type="SAM" id="Phobius"/>
    </source>
</evidence>
<feature type="transmembrane region" description="Helical" evidence="4">
    <location>
        <begin position="494"/>
        <end position="515"/>
    </location>
</feature>
<feature type="region of interest" description="Disordered" evidence="3">
    <location>
        <begin position="137"/>
        <end position="174"/>
    </location>
</feature>
<keyword evidence="4" id="KW-0812">Transmembrane</keyword>
<evidence type="ECO:0000259" key="5">
    <source>
        <dbReference type="PROSITE" id="PS50048"/>
    </source>
</evidence>
<dbReference type="Proteomes" id="UP000076842">
    <property type="component" value="Unassembled WGS sequence"/>
</dbReference>
<feature type="compositionally biased region" description="Polar residues" evidence="3">
    <location>
        <begin position="780"/>
        <end position="798"/>
    </location>
</feature>
<feature type="compositionally biased region" description="Polar residues" evidence="3">
    <location>
        <begin position="843"/>
        <end position="860"/>
    </location>
</feature>
<keyword evidence="2" id="KW-0539">Nucleus</keyword>
<keyword evidence="7" id="KW-1185">Reference proteome</keyword>
<dbReference type="Pfam" id="PF04082">
    <property type="entry name" value="Fungal_trans"/>
    <property type="match status" value="1"/>
</dbReference>
<proteinExistence type="predicted"/>
<sequence length="1003" mass="110511">MSSDEDYDELPGSSRGRGDGDDDDNPNKKRRIQRACDICRRKKIRCDGPQMPNNRCSNCLAYHHECTYIEAAKKRGPPKGCVCAVFFGAALDRDLDADCALRRYVEALEIRMQKMEAVLGRMFPGEDFSAEIGPPVSREAYMSGRPPPAEKPHSLLSKLGQHSSQSRQAPAGIPLPINPDPKEDDLYSSDDDLVIQGPLTERMKNLDLASQRRYHGKSSGFMLVAAARDLKREYTGGAPDTIDLEVPIEHQLRNRRPEFWQPYEWEMRTWINTEWRAPVEWPEEDLMSSLIDLYFANVNNFWPLLHRPTFDRLMEEKTHEKDMAFMAVVMLMLAVGSRFTDDNRVLLDPLSKYRHSAGWKYFEQVKSFRKTIMARPSLFDLQIFVLSCIFLQGSSVPHACWTVVGVGLRFAQDVGAHRQKSYRGADPVDDELWKRAFWCLVAMDRMVSSALGLPCAIHDEDFDVEFPHECDDEYWEPDENGKRFVQPNNKPSKVSFFLCYLRLMQILAFALRTIYSINKSKVLLGFVGSRWEQHIVAELDSALNKWIDSVPAHLKWDPNVEDSLWFDQSATLFSSYYQLQILIHRPFIPSPRRPSPLSFPSLAICSNAARSSAHICEHVRRRSARILPGVIVAAFTSGIVLLINVWGGQKTGMKLDPTSQLQDTHNCMQVLKMAEHSWNSAGRLWDILCELASFGDLPLPQASPPDFNSNKRERSNEASASTTANQSSSTSLSNLGTDDPSRPIAKAPGRSSSNSYSNSPAASFPPSVNTTPPEGYRNVSKLSVSTPDSASTPSSLPVPSTGYPPMSVNSAAYNEAMRGFVSPSSANSPAPAPSSTWFVDPQAAQSASATTPVGRDTQTFSFPQLQGDALMSLFGSDPMSFFAEPGQSYNRADGRTAGPSQAPGGGSFNSASNSSAAADEPSVFSDMPTPPTWPAQNFLAAPLQATTPSLSSFTGPGGVPAWSGGPYGFGFDTWAQYFTGAVGSSEGAQGGGSGSNPSARPST</sequence>
<feature type="compositionally biased region" description="Low complexity" evidence="3">
    <location>
        <begin position="717"/>
        <end position="734"/>
    </location>
</feature>
<feature type="compositionally biased region" description="Low complexity" evidence="3">
    <location>
        <begin position="751"/>
        <end position="767"/>
    </location>
</feature>
<dbReference type="InterPro" id="IPR050987">
    <property type="entry name" value="AtrR-like"/>
</dbReference>
<dbReference type="PANTHER" id="PTHR46910">
    <property type="entry name" value="TRANSCRIPTION FACTOR PDR1"/>
    <property type="match status" value="1"/>
</dbReference>
<dbReference type="InterPro" id="IPR036864">
    <property type="entry name" value="Zn2-C6_fun-type_DNA-bd_sf"/>
</dbReference>
<keyword evidence="4" id="KW-0472">Membrane</keyword>
<dbReference type="SMART" id="SM00906">
    <property type="entry name" value="Fungal_trans"/>
    <property type="match status" value="1"/>
</dbReference>
<feature type="region of interest" description="Disordered" evidence="3">
    <location>
        <begin position="1"/>
        <end position="28"/>
    </location>
</feature>